<dbReference type="OrthoDB" id="2973320at2759"/>
<dbReference type="SMART" id="SM00369">
    <property type="entry name" value="LRR_TYP"/>
    <property type="match status" value="6"/>
</dbReference>
<evidence type="ECO:0000259" key="3">
    <source>
        <dbReference type="Pfam" id="PF23559"/>
    </source>
</evidence>
<gene>
    <name evidence="5" type="ORF">NE237_023750</name>
</gene>
<feature type="domain" description="Disease resistance protein winged helix" evidence="3">
    <location>
        <begin position="450"/>
        <end position="527"/>
    </location>
</feature>
<dbReference type="Pfam" id="PF23598">
    <property type="entry name" value="LRR_14"/>
    <property type="match status" value="2"/>
</dbReference>
<dbReference type="InterPro" id="IPR003591">
    <property type="entry name" value="Leu-rich_rpt_typical-subtyp"/>
</dbReference>
<dbReference type="InterPro" id="IPR032675">
    <property type="entry name" value="LRR_dom_sf"/>
</dbReference>
<dbReference type="PANTHER" id="PTHR47186:SF3">
    <property type="entry name" value="OS09G0267800 PROTEIN"/>
    <property type="match status" value="1"/>
</dbReference>
<evidence type="ECO:0000256" key="1">
    <source>
        <dbReference type="ARBA" id="ARBA00022614"/>
    </source>
</evidence>
<protein>
    <submittedName>
        <fullName evidence="5">Uncharacterized protein</fullName>
    </submittedName>
</protein>
<name>A0A9Q0K5G8_9MAGN</name>
<dbReference type="Proteomes" id="UP001141806">
    <property type="component" value="Unassembled WGS sequence"/>
</dbReference>
<evidence type="ECO:0000313" key="5">
    <source>
        <dbReference type="EMBL" id="KAJ4963811.1"/>
    </source>
</evidence>
<evidence type="ECO:0000259" key="4">
    <source>
        <dbReference type="Pfam" id="PF23598"/>
    </source>
</evidence>
<keyword evidence="6" id="KW-1185">Reference proteome</keyword>
<dbReference type="SUPFAM" id="SSF52058">
    <property type="entry name" value="L domain-like"/>
    <property type="match status" value="2"/>
</dbReference>
<dbReference type="PANTHER" id="PTHR47186">
    <property type="entry name" value="LEUCINE-RICH REPEAT-CONTAINING PROTEIN 57"/>
    <property type="match status" value="1"/>
</dbReference>
<sequence length="979" mass="113874">MEEGELRSKISPMTLHSMLLLGHKIPNFDSKISEMFHKAELLRTLKLRNECGSPIKHVSHILFEKLRFLRVLDLSSTEIKELPTSVCTLIHLRYLDVSSTRIKKLPESVIELHNLETLKLKDCSDLVELPKEMNCLINLQYLYLDGVHQLTSMPPRMGQLTNMQILSIFIVGREEGFRIEELKFMKKLRGSLCIKKMENVTEDQVKEAQLYDNFEIRKLEFQWSSLQSKDEMEFHLIKPPRRIKQLKITRYGAESFPDWLSSDKFWSLKVIHLSNCNCSHLPDLGELPSLESLYIHEMHSMKEINHEFCGTFEELRVLEIDGMPCLEKWTAINMPCLRELTIIDCPKLVTLPEFMKLESLEHLRITLCPEIQSFPGEWLPESLQSLTITECAKLEEQCQKKDSNERRKIAFIPEIWIDYQQPTGTPSEVCKRFHRLTEHLKRCVIYTSILFPGDYEFEEDTLIQLWTAVGFICADELCHMNKFRQCGYFRHFRRHFKELHQHSIFKKSSIVCENYKPSYRVDKDVYELVQSDCPIEFAAIMEEGELRSKISPVTLHSMLLLGDKIPNFDSKITEMFHKAELLRTLKLRNECGSPIKHVSHILFEKLRFLRVLDLSSTEIKELPTSVCTLIHLRYLDVSSTRIKKLPESVIELHNLETLKLKDCSDLVELPKEMNCLINLQYLYLDGVHQLTSMPPRMGRLTNMQILSIFIVGREEGFRIEELNCMKELRGSLCIKKMENVTKDQANEAQLGAIEKLDFQWSSLQSEDEMEFNLIEPPPSIKQLKITRYGAKSFPDWLSSAKFANLEVIRLSNCNCTHLPDLGKLPSLESLYIHEMHSVKEINHVFSGTFYSTSKKLKVLEIDGMPCLEEWTATNMANLRELTIIDCPNLVTLPDFMDLESLEHLRITLCPEIQSFPGEYLPKSLQSLTITECEKLEDQCLKEDSNERRKIAGIPEIWIDYQQISHSETREQPAAYTVDA</sequence>
<proteinExistence type="predicted"/>
<accession>A0A9Q0K5G8</accession>
<keyword evidence="1" id="KW-0433">Leucine-rich repeat</keyword>
<dbReference type="InterPro" id="IPR058922">
    <property type="entry name" value="WHD_DRP"/>
</dbReference>
<dbReference type="InterPro" id="IPR055414">
    <property type="entry name" value="LRR_R13L4/SHOC2-like"/>
</dbReference>
<evidence type="ECO:0000313" key="6">
    <source>
        <dbReference type="Proteomes" id="UP001141806"/>
    </source>
</evidence>
<comment type="caution">
    <text evidence="5">The sequence shown here is derived from an EMBL/GenBank/DDBJ whole genome shotgun (WGS) entry which is preliminary data.</text>
</comment>
<reference evidence="5" key="1">
    <citation type="journal article" date="2023" name="Plant J.">
        <title>The genome of the king protea, Protea cynaroides.</title>
        <authorList>
            <person name="Chang J."/>
            <person name="Duong T.A."/>
            <person name="Schoeman C."/>
            <person name="Ma X."/>
            <person name="Roodt D."/>
            <person name="Barker N."/>
            <person name="Li Z."/>
            <person name="Van de Peer Y."/>
            <person name="Mizrachi E."/>
        </authorList>
    </citation>
    <scope>NUCLEOTIDE SEQUENCE</scope>
    <source>
        <tissue evidence="5">Young leaves</tissue>
    </source>
</reference>
<dbReference type="AlphaFoldDB" id="A0A9Q0K5G8"/>
<dbReference type="Pfam" id="PF23559">
    <property type="entry name" value="WHD_DRP"/>
    <property type="match status" value="1"/>
</dbReference>
<feature type="domain" description="Disease resistance R13L4/SHOC-2-like LRR" evidence="4">
    <location>
        <begin position="85"/>
        <end position="363"/>
    </location>
</feature>
<dbReference type="Gene3D" id="3.80.10.10">
    <property type="entry name" value="Ribonuclease Inhibitor"/>
    <property type="match status" value="2"/>
</dbReference>
<dbReference type="EMBL" id="JAMYWD010000008">
    <property type="protein sequence ID" value="KAJ4963811.1"/>
    <property type="molecule type" value="Genomic_DNA"/>
</dbReference>
<feature type="domain" description="Disease resistance R13L4/SHOC-2-like LRR" evidence="4">
    <location>
        <begin position="625"/>
        <end position="850"/>
    </location>
</feature>
<organism evidence="5 6">
    <name type="scientific">Protea cynaroides</name>
    <dbReference type="NCBI Taxonomy" id="273540"/>
    <lineage>
        <taxon>Eukaryota</taxon>
        <taxon>Viridiplantae</taxon>
        <taxon>Streptophyta</taxon>
        <taxon>Embryophyta</taxon>
        <taxon>Tracheophyta</taxon>
        <taxon>Spermatophyta</taxon>
        <taxon>Magnoliopsida</taxon>
        <taxon>Proteales</taxon>
        <taxon>Proteaceae</taxon>
        <taxon>Protea</taxon>
    </lineage>
</organism>
<keyword evidence="2" id="KW-0677">Repeat</keyword>
<evidence type="ECO:0000256" key="2">
    <source>
        <dbReference type="ARBA" id="ARBA00022737"/>
    </source>
</evidence>